<dbReference type="AlphaFoldDB" id="F8P8P9"/>
<dbReference type="EMBL" id="GL945440">
    <property type="protein sequence ID" value="EGO20805.1"/>
    <property type="molecule type" value="Genomic_DNA"/>
</dbReference>
<reference evidence="2" key="1">
    <citation type="submission" date="2011-04" db="EMBL/GenBank/DDBJ databases">
        <title>Evolution of plant cell wall degrading machinery underlies the functional diversity of forest fungi.</title>
        <authorList>
            <consortium name="US DOE Joint Genome Institute (JGI-PGF)"/>
            <person name="Eastwood D.C."/>
            <person name="Floudas D."/>
            <person name="Binder M."/>
            <person name="Majcherczyk A."/>
            <person name="Schneider P."/>
            <person name="Aerts A."/>
            <person name="Asiegbu F.O."/>
            <person name="Baker S.E."/>
            <person name="Barry K."/>
            <person name="Bendiksby M."/>
            <person name="Blumentritt M."/>
            <person name="Coutinho P.M."/>
            <person name="Cullen D."/>
            <person name="Cullen D."/>
            <person name="Gathman A."/>
            <person name="Goodell B."/>
            <person name="Henrissat B."/>
            <person name="Ihrmark K."/>
            <person name="Kauserud H."/>
            <person name="Kohler A."/>
            <person name="LaButti K."/>
            <person name="Lapidus A."/>
            <person name="Lavin J.L."/>
            <person name="Lee Y.-H."/>
            <person name="Lindquist E."/>
            <person name="Lilly W."/>
            <person name="Lucas S."/>
            <person name="Morin E."/>
            <person name="Murat C."/>
            <person name="Oguiza J.A."/>
            <person name="Park J."/>
            <person name="Pisabarro A.G."/>
            <person name="Riley R."/>
            <person name="Rosling A."/>
            <person name="Salamov A."/>
            <person name="Schmidt O."/>
            <person name="Schmutz J."/>
            <person name="Skrede I."/>
            <person name="Stenlid J."/>
            <person name="Wiebenga A."/>
            <person name="Xie X."/>
            <person name="Kues U."/>
            <person name="Hibbett D.S."/>
            <person name="Hoffmeister D."/>
            <person name="Hogberg N."/>
            <person name="Martin F."/>
            <person name="Grigoriev I.V."/>
            <person name="Watkinson S.C."/>
        </authorList>
    </citation>
    <scope>NUCLEOTIDE SEQUENCE</scope>
    <source>
        <strain evidence="2">S7.9</strain>
    </source>
</reference>
<proteinExistence type="predicted"/>
<dbReference type="KEGG" id="sla:SERLADRAFT_417897"/>
<dbReference type="HOGENOM" id="CLU_627248_0_0_1"/>
<dbReference type="GeneID" id="18813638"/>
<feature type="region of interest" description="Disordered" evidence="1">
    <location>
        <begin position="38"/>
        <end position="99"/>
    </location>
</feature>
<evidence type="ECO:0000313" key="2">
    <source>
        <dbReference type="EMBL" id="EGO20805.1"/>
    </source>
</evidence>
<name>F8P8P9_SERL9</name>
<sequence>MECSQKSCKNIVPEQDIGRNGLPYKMCSSCREKARMAVTAHQTKRRGDEHTDPPPRQAPALHQETTDEVGRLTGEGTPEVIPPIPERHDSSDEDGPGTAVKVYENSNTLFCALQEDFKSRESVSFFSSYQLAEDPFVDDKKRVEMTISWAYLWENWYRLGRWELWAQSYHDEIPVLKTTMILESHWRRIKHDILHHFHKPHVDLLAWVLVMKLAPTYYRKLDHLMDNKGRYCELALWRKAFKWDWKWVATTPITMPLNNKYRPNTLTWHLVQDVHAVPPLFLLEVKRNQTTLFWKHPALILLDTPTSHLNSDDTVLLTNMAAGQGDSDIRDDKESDDEGIIDVGGMENWSVGETMVTRAKLLRDFADSILYQAQFNDHRWGESLEREGACLFQLASHCLEHERQFNSTRGTSPTTWEKATTSAMYYRTHPPCADALS</sequence>
<dbReference type="RefSeq" id="XP_007322771.1">
    <property type="nucleotide sequence ID" value="XM_007322709.1"/>
</dbReference>
<organism>
    <name type="scientific">Serpula lacrymans var. lacrymans (strain S7.9)</name>
    <name type="common">Dry rot fungus</name>
    <dbReference type="NCBI Taxonomy" id="578457"/>
    <lineage>
        <taxon>Eukaryota</taxon>
        <taxon>Fungi</taxon>
        <taxon>Dikarya</taxon>
        <taxon>Basidiomycota</taxon>
        <taxon>Agaricomycotina</taxon>
        <taxon>Agaricomycetes</taxon>
        <taxon>Agaricomycetidae</taxon>
        <taxon>Boletales</taxon>
        <taxon>Coniophorineae</taxon>
        <taxon>Serpulaceae</taxon>
        <taxon>Serpula</taxon>
    </lineage>
</organism>
<accession>F8P8P9</accession>
<gene>
    <name evidence="2" type="ORF">SERLADRAFT_417897</name>
</gene>
<dbReference type="OrthoDB" id="2661395at2759"/>
<evidence type="ECO:0000256" key="1">
    <source>
        <dbReference type="SAM" id="MobiDB-lite"/>
    </source>
</evidence>
<dbReference type="Proteomes" id="UP000008064">
    <property type="component" value="Unassembled WGS sequence"/>
</dbReference>
<protein>
    <submittedName>
        <fullName evidence="2">Uncharacterized protein</fullName>
    </submittedName>
</protein>